<dbReference type="RefSeq" id="WP_147327836.1">
    <property type="nucleotide sequence ID" value="NZ_CABOGV010000005.1"/>
</dbReference>
<name>A0AA90UIP0_9BACT</name>
<evidence type="ECO:0000313" key="1">
    <source>
        <dbReference type="EMBL" id="MQN14349.1"/>
    </source>
</evidence>
<dbReference type="EMBL" id="VZCW01000404">
    <property type="protein sequence ID" value="MQN14349.1"/>
    <property type="molecule type" value="Genomic_DNA"/>
</dbReference>
<organism evidence="1 2">
    <name type="scientific">Segatella copri</name>
    <dbReference type="NCBI Taxonomy" id="165179"/>
    <lineage>
        <taxon>Bacteria</taxon>
        <taxon>Pseudomonadati</taxon>
        <taxon>Bacteroidota</taxon>
        <taxon>Bacteroidia</taxon>
        <taxon>Bacteroidales</taxon>
        <taxon>Prevotellaceae</taxon>
        <taxon>Segatella</taxon>
    </lineage>
</organism>
<proteinExistence type="predicted"/>
<evidence type="ECO:0008006" key="3">
    <source>
        <dbReference type="Google" id="ProtNLM"/>
    </source>
</evidence>
<protein>
    <recommendedName>
        <fullName evidence="3">Lantibiotic</fullName>
    </recommendedName>
</protein>
<dbReference type="AlphaFoldDB" id="A0AA90UIP0"/>
<sequence length="61" mass="6802">MKINKIKIIENPVKDFQLSEDSMEALLGGDTCGVRTSNHCDYYSSGLSCTLLGTKCDHFSW</sequence>
<dbReference type="Proteomes" id="UP000442105">
    <property type="component" value="Unassembled WGS sequence"/>
</dbReference>
<gene>
    <name evidence="1" type="ORF">F7D95_16470</name>
</gene>
<accession>A0AA90UIP0</accession>
<evidence type="ECO:0000313" key="2">
    <source>
        <dbReference type="Proteomes" id="UP000442105"/>
    </source>
</evidence>
<comment type="caution">
    <text evidence="1">The sequence shown here is derived from an EMBL/GenBank/DDBJ whole genome shotgun (WGS) entry which is preliminary data.</text>
</comment>
<reference evidence="2" key="1">
    <citation type="submission" date="2019-09" db="EMBL/GenBank/DDBJ databases">
        <title>Distinct polysaccharide growth profiles of human intestinal Prevotella copri isolates.</title>
        <authorList>
            <person name="Fehlner-Peach H."/>
            <person name="Magnabosco C."/>
            <person name="Raghavan V."/>
            <person name="Scher J.U."/>
            <person name="Tett A."/>
            <person name="Cox L.M."/>
            <person name="Gottsegen C."/>
            <person name="Watters A."/>
            <person name="Wiltshire- Gordon J.D."/>
            <person name="Segata N."/>
            <person name="Bonneau R."/>
            <person name="Littman D.R."/>
        </authorList>
    </citation>
    <scope>NUCLEOTIDE SEQUENCE [LARGE SCALE GENOMIC DNA]</scope>
    <source>
        <strain evidence="2">iAQ1179</strain>
    </source>
</reference>